<protein>
    <submittedName>
        <fullName evidence="1">Susd and RagB outer membrane lipoprotein</fullName>
    </submittedName>
</protein>
<dbReference type="Pfam" id="PF12741">
    <property type="entry name" value="SusD-like"/>
    <property type="match status" value="1"/>
</dbReference>
<sequence length="517" mass="57398">MKKINIYKAVTACTFASVLLCSMSSCTDGFQEANRPGTGASLEDLSRDNYQTSSFLVQMENEAFPEQENAYQMNEDLIGNYLGRYMTYANNGFSEKNFARLNAPNGWVRYPFKDSMTKTVSAFKEIARVTKSEGPVYAWALILRAQSFMRLTDMYGPLPIGADATDGNAYSSQEDVYKSLIADLNKATDIIKPLVAANENMTIADGHDKVYQGKMAKWLKYANSLKLRIAIRIRYVEPTLAKQLGEQAVQDGVITSNEDNCAIAYTPNGQYKTSVEWGDSRACADLESYLTGYNDPRLTKFFKPTEEAGNRAIIGCRAAAKIGNKTTAGKAYSAANIKQDSKGVWLTASEMAFCRAEGALAGWSNMGGTAKSLYEEGVKLSFEQWGAGDATTYLADNTSTEANYVDPISDYGGNVNAVSNITIKWDDSATDEQKMERLITQKWIAMFPNGQEGWSEIRRTGYPKVFPLAQSTDYSIQVANRIPFDIDEATNNKANYIKAVQLLKGNDDYATKMWWQR</sequence>
<comment type="caution">
    <text evidence="1">The sequence shown here is derived from an EMBL/GenBank/DDBJ whole genome shotgun (WGS) entry which is preliminary data.</text>
</comment>
<keyword evidence="1" id="KW-0449">Lipoprotein</keyword>
<evidence type="ECO:0000313" key="2">
    <source>
        <dbReference type="Proteomes" id="UP000198427"/>
    </source>
</evidence>
<dbReference type="InterPro" id="IPR011990">
    <property type="entry name" value="TPR-like_helical_dom_sf"/>
</dbReference>
<accession>A0A2N9QRM4</accession>
<dbReference type="GeneID" id="94030420"/>
<dbReference type="KEGG" id="pje:CRM71_13950"/>
<keyword evidence="2" id="KW-1185">Reference proteome</keyword>
<dbReference type="AlphaFoldDB" id="A0A2N9QRM4"/>
<organism evidence="1 2">
    <name type="scientific">Prevotella jejuni</name>
    <dbReference type="NCBI Taxonomy" id="1177574"/>
    <lineage>
        <taxon>Bacteria</taxon>
        <taxon>Pseudomonadati</taxon>
        <taxon>Bacteroidota</taxon>
        <taxon>Bacteroidia</taxon>
        <taxon>Bacteroidales</taxon>
        <taxon>Prevotellaceae</taxon>
        <taxon>Prevotella</taxon>
    </lineage>
</organism>
<dbReference type="SUPFAM" id="SSF48452">
    <property type="entry name" value="TPR-like"/>
    <property type="match status" value="1"/>
</dbReference>
<dbReference type="EMBL" id="FZNZ01000005">
    <property type="protein sequence ID" value="SNR69833.1"/>
    <property type="molecule type" value="Genomic_DNA"/>
</dbReference>
<dbReference type="RefSeq" id="WP_089365598.1">
    <property type="nucleotide sequence ID" value="NZ_CP023864.1"/>
</dbReference>
<name>A0A2N9QRM4_9BACT</name>
<dbReference type="OrthoDB" id="1387301at2"/>
<gene>
    <name evidence="1" type="ORF">SAMN06265364_10531</name>
</gene>
<reference evidence="1 2" key="1">
    <citation type="submission" date="2017-06" db="EMBL/GenBank/DDBJ databases">
        <authorList>
            <person name="Varghese N."/>
            <person name="Submissions S."/>
        </authorList>
    </citation>
    <scope>NUCLEOTIDE SEQUENCE [LARGE SCALE GENOMIC DNA]</scope>
    <source>
        <strain evidence="1 2">DSM 26989</strain>
    </source>
</reference>
<proteinExistence type="predicted"/>
<evidence type="ECO:0000313" key="1">
    <source>
        <dbReference type="EMBL" id="SNR69833.1"/>
    </source>
</evidence>
<dbReference type="Proteomes" id="UP000198427">
    <property type="component" value="Unassembled WGS sequence"/>
</dbReference>
<dbReference type="Gene3D" id="1.25.40.390">
    <property type="match status" value="1"/>
</dbReference>
<dbReference type="PROSITE" id="PS51257">
    <property type="entry name" value="PROKAR_LIPOPROTEIN"/>
    <property type="match status" value="1"/>
</dbReference>
<dbReference type="InterPro" id="IPR024302">
    <property type="entry name" value="SusD-like"/>
</dbReference>